<dbReference type="SMART" id="SM00729">
    <property type="entry name" value="Elp3"/>
    <property type="match status" value="1"/>
</dbReference>
<dbReference type="GO" id="GO:0051539">
    <property type="term" value="F:4 iron, 4 sulfur cluster binding"/>
    <property type="evidence" value="ECO:0007669"/>
    <property type="project" value="UniProtKB-KW"/>
</dbReference>
<keyword evidence="7" id="KW-0408">Iron</keyword>
<keyword evidence="8" id="KW-0411">Iron-sulfur</keyword>
<dbReference type="EMBL" id="QGMZ01000018">
    <property type="protein sequence ID" value="PWR73539.1"/>
    <property type="molecule type" value="Genomic_DNA"/>
</dbReference>
<evidence type="ECO:0000259" key="12">
    <source>
        <dbReference type="PROSITE" id="PS51449"/>
    </source>
</evidence>
<dbReference type="AlphaFoldDB" id="A0A2V2N1A1"/>
<keyword evidence="15" id="KW-1185">Reference proteome</keyword>
<evidence type="ECO:0000256" key="7">
    <source>
        <dbReference type="ARBA" id="ARBA00023004"/>
    </source>
</evidence>
<dbReference type="Gene3D" id="3.80.30.20">
    <property type="entry name" value="tm_1862 like domain"/>
    <property type="match status" value="1"/>
</dbReference>
<dbReference type="GO" id="GO:0035598">
    <property type="term" value="F:tRNA (N(6)-L-threonylcarbamoyladenosine(37)-C(2))-methylthiotransferase activity"/>
    <property type="evidence" value="ECO:0007669"/>
    <property type="project" value="UniProtKB-EC"/>
</dbReference>
<dbReference type="InterPro" id="IPR038135">
    <property type="entry name" value="Methylthiotransferase_N_sf"/>
</dbReference>
<keyword evidence="4" id="KW-0808">Transferase</keyword>
<dbReference type="Pfam" id="PF00919">
    <property type="entry name" value="UPF0004"/>
    <property type="match status" value="1"/>
</dbReference>
<dbReference type="Gene3D" id="3.40.50.12160">
    <property type="entry name" value="Methylthiotransferase, N-terminal domain"/>
    <property type="match status" value="1"/>
</dbReference>
<dbReference type="InterPro" id="IPR002792">
    <property type="entry name" value="TRAM_dom"/>
</dbReference>
<evidence type="ECO:0000256" key="9">
    <source>
        <dbReference type="ARBA" id="ARBA00031213"/>
    </source>
</evidence>
<keyword evidence="3" id="KW-0004">4Fe-4S</keyword>
<comment type="caution">
    <text evidence="14">The sequence shown here is derived from an EMBL/GenBank/DDBJ whole genome shotgun (WGS) entry which is preliminary data.</text>
</comment>
<evidence type="ECO:0000256" key="3">
    <source>
        <dbReference type="ARBA" id="ARBA00022485"/>
    </source>
</evidence>
<dbReference type="InterPro" id="IPR058240">
    <property type="entry name" value="rSAM_sf"/>
</dbReference>
<organism evidence="14 15">
    <name type="scientific">Methanospirillum stamsii</name>
    <dbReference type="NCBI Taxonomy" id="1277351"/>
    <lineage>
        <taxon>Archaea</taxon>
        <taxon>Methanobacteriati</taxon>
        <taxon>Methanobacteriota</taxon>
        <taxon>Stenosarchaea group</taxon>
        <taxon>Methanomicrobia</taxon>
        <taxon>Methanomicrobiales</taxon>
        <taxon>Methanospirillaceae</taxon>
        <taxon>Methanospirillum</taxon>
    </lineage>
</organism>
<keyword evidence="6" id="KW-0479">Metal-binding</keyword>
<evidence type="ECO:0000256" key="10">
    <source>
        <dbReference type="ARBA" id="ARBA00051661"/>
    </source>
</evidence>
<dbReference type="PROSITE" id="PS50926">
    <property type="entry name" value="TRAM"/>
    <property type="match status" value="1"/>
</dbReference>
<feature type="domain" description="MTTase N-terminal" evidence="12">
    <location>
        <begin position="23"/>
        <end position="130"/>
    </location>
</feature>
<name>A0A2V2N1A1_9EURY</name>
<dbReference type="RefSeq" id="WP_109940950.1">
    <property type="nucleotide sequence ID" value="NZ_CP176366.1"/>
</dbReference>
<evidence type="ECO:0000256" key="5">
    <source>
        <dbReference type="ARBA" id="ARBA00022691"/>
    </source>
</evidence>
<dbReference type="GeneID" id="97608743"/>
<evidence type="ECO:0000256" key="2">
    <source>
        <dbReference type="ARBA" id="ARBA00013273"/>
    </source>
</evidence>
<evidence type="ECO:0000256" key="8">
    <source>
        <dbReference type="ARBA" id="ARBA00023014"/>
    </source>
</evidence>
<dbReference type="Proteomes" id="UP000245934">
    <property type="component" value="Unassembled WGS sequence"/>
</dbReference>
<gene>
    <name evidence="14" type="ORF">DLD82_09895</name>
</gene>
<dbReference type="SUPFAM" id="SSF102114">
    <property type="entry name" value="Radical SAM enzymes"/>
    <property type="match status" value="1"/>
</dbReference>
<dbReference type="GO" id="GO:0046872">
    <property type="term" value="F:metal ion binding"/>
    <property type="evidence" value="ECO:0007669"/>
    <property type="project" value="UniProtKB-KW"/>
</dbReference>
<dbReference type="InterPro" id="IPR013848">
    <property type="entry name" value="Methylthiotransferase_N"/>
</dbReference>
<keyword evidence="5" id="KW-0949">S-adenosyl-L-methionine</keyword>
<dbReference type="PANTHER" id="PTHR11918">
    <property type="entry name" value="RADICAL SAM PROTEINS"/>
    <property type="match status" value="1"/>
</dbReference>
<protein>
    <recommendedName>
        <fullName evidence="2">tRNA (N(6)-L-threonylcarbamoyladenosine(37)-C(2))-methylthiotransferase</fullName>
        <ecNumber evidence="2">2.8.4.5</ecNumber>
    </recommendedName>
    <alternativeName>
        <fullName evidence="9">tRNA-t(6)A37 methylthiotransferase</fullName>
    </alternativeName>
</protein>
<evidence type="ECO:0000256" key="6">
    <source>
        <dbReference type="ARBA" id="ARBA00022723"/>
    </source>
</evidence>
<dbReference type="EC" id="2.8.4.5" evidence="2"/>
<dbReference type="PANTHER" id="PTHR11918:SF45">
    <property type="entry name" value="THREONYLCARBAMOYLADENOSINE TRNA METHYLTHIOTRANSFERASE"/>
    <property type="match status" value="1"/>
</dbReference>
<evidence type="ECO:0000313" key="15">
    <source>
        <dbReference type="Proteomes" id="UP000245934"/>
    </source>
</evidence>
<dbReference type="SFLD" id="SFLDS00029">
    <property type="entry name" value="Radical_SAM"/>
    <property type="match status" value="1"/>
</dbReference>
<dbReference type="CDD" id="cd01335">
    <property type="entry name" value="Radical_SAM"/>
    <property type="match status" value="1"/>
</dbReference>
<reference evidence="14 15" key="1">
    <citation type="submission" date="2018-05" db="EMBL/GenBank/DDBJ databases">
        <title>Draft genome of Methanospirillum stamsii Pt1.</title>
        <authorList>
            <person name="Dueholm M.S."/>
            <person name="Nielsen P.H."/>
            <person name="Bakmann L.F."/>
            <person name="Otzen D.E."/>
        </authorList>
    </citation>
    <scope>NUCLEOTIDE SEQUENCE [LARGE SCALE GENOMIC DNA]</scope>
    <source>
        <strain evidence="14 15">Pt1</strain>
    </source>
</reference>
<sequence>MSLYNAGINIADNHVWVHSLSKKQIYIGTFGCAYNEGDSVFLKKILKHKNCTIATNPDDADVIILNTCIVIDKTERKMIKLLRKYSGKERWVTGCLPLARPDLLQDFPDVGIIYPDSIHEAAEDLTINWEGPIQVVQVGPGCTGSCRYCITRCARGIIRSIPPDIIISQIIACEKGGAAEIRLAGQDLSCYGHDTKVLSLSSLLNKVPHLPETCRIRLGMMNPATLLPIARDVAKAMKQGPFFSFLHLPVQSGSDRVLELMGRRYQIADILNIQEIFRSEMPGITIATDIITGFPGETEEDHRKTLEFLEKMKLGMVNVTRYSWRPGTGMGREGELPDRIRKDRSREIIRDAYAMLLEANEKKVGTVMQVITTESLRPGSVMARSLSYEGVVIPEEITPGTLCKVKISGCTPHYLVGTLVGD</sequence>
<proteinExistence type="predicted"/>
<evidence type="ECO:0000256" key="1">
    <source>
        <dbReference type="ARBA" id="ARBA00002399"/>
    </source>
</evidence>
<evidence type="ECO:0000259" key="11">
    <source>
        <dbReference type="PROSITE" id="PS50926"/>
    </source>
</evidence>
<comment type="function">
    <text evidence="1">Catalyzes the methylthiolation of N6-threonylcarbamoyladenosine (t(6)A), leading to the formation of 2-methylthio-N6-threonylcarbamoyladenosine (ms(2)t(6)A) at position 37 in tRNAs that read codons beginning with adenine.</text>
</comment>
<dbReference type="InterPro" id="IPR023404">
    <property type="entry name" value="rSAM_horseshoe"/>
</dbReference>
<dbReference type="InterPro" id="IPR006638">
    <property type="entry name" value="Elp3/MiaA/NifB-like_rSAM"/>
</dbReference>
<dbReference type="SFLD" id="SFLDG01082">
    <property type="entry name" value="B12-binding_domain_containing"/>
    <property type="match status" value="1"/>
</dbReference>
<evidence type="ECO:0000313" key="14">
    <source>
        <dbReference type="EMBL" id="PWR73539.1"/>
    </source>
</evidence>
<dbReference type="OrthoDB" id="372134at2157"/>
<dbReference type="InterPro" id="IPR007197">
    <property type="entry name" value="rSAM"/>
</dbReference>
<comment type="catalytic activity">
    <reaction evidence="10">
        <text>N(6)-L-threonylcarbamoyladenosine(37) in tRNA + (sulfur carrier)-SH + AH2 + 2 S-adenosyl-L-methionine = 2-methylsulfanyl-N(6)-L-threonylcarbamoyladenosine(37) in tRNA + (sulfur carrier)-H + 5'-deoxyadenosine + L-methionine + A + S-adenosyl-L-homocysteine + 2 H(+)</text>
        <dbReference type="Rhea" id="RHEA:37075"/>
        <dbReference type="Rhea" id="RHEA-COMP:10163"/>
        <dbReference type="Rhea" id="RHEA-COMP:11092"/>
        <dbReference type="Rhea" id="RHEA-COMP:14737"/>
        <dbReference type="Rhea" id="RHEA-COMP:14739"/>
        <dbReference type="ChEBI" id="CHEBI:13193"/>
        <dbReference type="ChEBI" id="CHEBI:15378"/>
        <dbReference type="ChEBI" id="CHEBI:17319"/>
        <dbReference type="ChEBI" id="CHEBI:17499"/>
        <dbReference type="ChEBI" id="CHEBI:29917"/>
        <dbReference type="ChEBI" id="CHEBI:57844"/>
        <dbReference type="ChEBI" id="CHEBI:57856"/>
        <dbReference type="ChEBI" id="CHEBI:59789"/>
        <dbReference type="ChEBI" id="CHEBI:64428"/>
        <dbReference type="ChEBI" id="CHEBI:74418"/>
        <dbReference type="ChEBI" id="CHEBI:74420"/>
        <dbReference type="EC" id="2.8.4.5"/>
    </reaction>
</comment>
<accession>A0A2V2N1A1</accession>
<dbReference type="PROSITE" id="PS51449">
    <property type="entry name" value="MTTASE_N"/>
    <property type="match status" value="1"/>
</dbReference>
<evidence type="ECO:0000259" key="13">
    <source>
        <dbReference type="PROSITE" id="PS51918"/>
    </source>
</evidence>
<feature type="domain" description="Radical SAM core" evidence="13">
    <location>
        <begin position="128"/>
        <end position="358"/>
    </location>
</feature>
<evidence type="ECO:0000256" key="4">
    <source>
        <dbReference type="ARBA" id="ARBA00022679"/>
    </source>
</evidence>
<feature type="domain" description="TRAM" evidence="11">
    <location>
        <begin position="361"/>
        <end position="421"/>
    </location>
</feature>
<dbReference type="Pfam" id="PF04055">
    <property type="entry name" value="Radical_SAM"/>
    <property type="match status" value="1"/>
</dbReference>
<dbReference type="PROSITE" id="PS51918">
    <property type="entry name" value="RADICAL_SAM"/>
    <property type="match status" value="1"/>
</dbReference>